<feature type="domain" description="YdbS-like PH" evidence="3">
    <location>
        <begin position="67"/>
        <end position="146"/>
    </location>
</feature>
<feature type="transmembrane region" description="Helical" evidence="2">
    <location>
        <begin position="285"/>
        <end position="310"/>
    </location>
</feature>
<feature type="compositionally biased region" description="Basic and acidic residues" evidence="1">
    <location>
        <begin position="177"/>
        <end position="189"/>
    </location>
</feature>
<feature type="domain" description="YdbS-like PH" evidence="3">
    <location>
        <begin position="314"/>
        <end position="394"/>
    </location>
</feature>
<dbReference type="GeneID" id="73291397"/>
<dbReference type="EMBL" id="CP100355">
    <property type="protein sequence ID" value="UTF53085.1"/>
    <property type="molecule type" value="Genomic_DNA"/>
</dbReference>
<reference evidence="4" key="1">
    <citation type="submission" date="2022-06" db="EMBL/GenBank/DDBJ databases">
        <title>Diverse halophilic archaea isolated from saline environments.</title>
        <authorList>
            <person name="Cui H.-L."/>
        </authorList>
    </citation>
    <scope>NUCLEOTIDE SEQUENCE</scope>
    <source>
        <strain evidence="4">WLHS1</strain>
    </source>
</reference>
<feature type="region of interest" description="Disordered" evidence="1">
    <location>
        <begin position="146"/>
        <end position="218"/>
    </location>
</feature>
<keyword evidence="2" id="KW-0472">Membrane</keyword>
<evidence type="ECO:0000313" key="4">
    <source>
        <dbReference type="EMBL" id="UTF53085.1"/>
    </source>
</evidence>
<accession>A0A9E7N7V2</accession>
<sequence length="570" mass="62353">MTDSSTHRLHPLSAVTTTLRSAVVGLSMPFFLVSVLSAVFDAVSVTWALYLAPIGLLVGAGYGLAYYYRFEYGLTDDTVDVASGVFSRRAREIPYRRIQNVDVRQGVFHRVAGLAVVSIETAGGGETEAALDFVGEDEAKRLQREIRRRTARRPDEAEADTDTSAPATRPTTAPDETDQHERESERDHPWSGQASALTDSGLESATTRTETGTEAPFEDDQPTLLFALDARELLLYAFTTVRPAAAASVLALAFFFTSQVEALLLATAQPFGGPASFTDATPSGYVALGLASAINGVVVTYAVSVAYTFATYYDFRLGRAGDDFVYERGLLQRYSGSVPSEKVQSVTITDNPLQRALGYAGLWVETAGYGPDSSGGSTSAVPLARVERVQTFAENLTGTEPPRFESPPAVARRRYFVRYALVAAVLVGVAFGISSLTGFGTEYWYLSVAVFLAVPPAAHIRYVNLGYSVGDDHLVIRRGFWRRRTTVIPYYRIQTVSNRRSIFQRRLGLTSVVVDTASSQTFVWKTPTIYDVDLEDGRIVASTGRKRLQTALRERREATDEGPRFSVDFT</sequence>
<dbReference type="PANTHER" id="PTHR34473">
    <property type="entry name" value="UPF0699 TRANSMEMBRANE PROTEIN YDBS"/>
    <property type="match status" value="1"/>
</dbReference>
<dbReference type="Proteomes" id="UP001056855">
    <property type="component" value="Chromosome"/>
</dbReference>
<keyword evidence="5" id="KW-1185">Reference proteome</keyword>
<dbReference type="KEGG" id="sawl:NGM29_15085"/>
<feature type="transmembrane region" description="Helical" evidence="2">
    <location>
        <begin position="416"/>
        <end position="437"/>
    </location>
</feature>
<keyword evidence="2" id="KW-0812">Transmembrane</keyword>
<feature type="compositionally biased region" description="Polar residues" evidence="1">
    <location>
        <begin position="192"/>
        <end position="212"/>
    </location>
</feature>
<feature type="transmembrane region" description="Helical" evidence="2">
    <location>
        <begin position="21"/>
        <end position="40"/>
    </location>
</feature>
<dbReference type="RefSeq" id="WP_254157230.1">
    <property type="nucleotide sequence ID" value="NZ_CP100355.1"/>
</dbReference>
<dbReference type="InterPro" id="IPR014529">
    <property type="entry name" value="UCP026631"/>
</dbReference>
<evidence type="ECO:0000256" key="1">
    <source>
        <dbReference type="SAM" id="MobiDB-lite"/>
    </source>
</evidence>
<dbReference type="PIRSF" id="PIRSF026631">
    <property type="entry name" value="UCP026631"/>
    <property type="match status" value="1"/>
</dbReference>
<feature type="transmembrane region" description="Helical" evidence="2">
    <location>
        <begin position="46"/>
        <end position="68"/>
    </location>
</feature>
<evidence type="ECO:0000256" key="2">
    <source>
        <dbReference type="SAM" id="Phobius"/>
    </source>
</evidence>
<feature type="compositionally biased region" description="Low complexity" evidence="1">
    <location>
        <begin position="162"/>
        <end position="174"/>
    </location>
</feature>
<feature type="domain" description="YdbS-like PH" evidence="3">
    <location>
        <begin position="463"/>
        <end position="538"/>
    </location>
</feature>
<proteinExistence type="predicted"/>
<dbReference type="PANTHER" id="PTHR34473:SF3">
    <property type="entry name" value="TRANSMEMBRANE PROTEIN-RELATED"/>
    <property type="match status" value="1"/>
</dbReference>
<organism evidence="4 5">
    <name type="scientific">Natronosalvus rutilus</name>
    <dbReference type="NCBI Taxonomy" id="2953753"/>
    <lineage>
        <taxon>Archaea</taxon>
        <taxon>Methanobacteriati</taxon>
        <taxon>Methanobacteriota</taxon>
        <taxon>Stenosarchaea group</taxon>
        <taxon>Halobacteria</taxon>
        <taxon>Halobacteriales</taxon>
        <taxon>Natrialbaceae</taxon>
        <taxon>Natronosalvus</taxon>
    </lineage>
</organism>
<evidence type="ECO:0000259" key="3">
    <source>
        <dbReference type="Pfam" id="PF03703"/>
    </source>
</evidence>
<gene>
    <name evidence="4" type="ORF">NGM29_15085</name>
</gene>
<evidence type="ECO:0000313" key="5">
    <source>
        <dbReference type="Proteomes" id="UP001056855"/>
    </source>
</evidence>
<dbReference type="Pfam" id="PF03703">
    <property type="entry name" value="bPH_2"/>
    <property type="match status" value="3"/>
</dbReference>
<keyword evidence="2" id="KW-1133">Transmembrane helix</keyword>
<dbReference type="AlphaFoldDB" id="A0A9E7N7V2"/>
<dbReference type="InterPro" id="IPR005182">
    <property type="entry name" value="YdbS-like_PH"/>
</dbReference>
<protein>
    <submittedName>
        <fullName evidence="4">PH domain-containing protein</fullName>
    </submittedName>
</protein>
<name>A0A9E7N7V2_9EURY</name>